<organism evidence="2 3">
    <name type="scientific">Bacillus songklensis</name>
    <dbReference type="NCBI Taxonomy" id="1069116"/>
    <lineage>
        <taxon>Bacteria</taxon>
        <taxon>Bacillati</taxon>
        <taxon>Bacillota</taxon>
        <taxon>Bacilli</taxon>
        <taxon>Bacillales</taxon>
        <taxon>Bacillaceae</taxon>
        <taxon>Bacillus</taxon>
    </lineage>
</organism>
<evidence type="ECO:0000313" key="2">
    <source>
        <dbReference type="EMBL" id="MFC3884494.1"/>
    </source>
</evidence>
<protein>
    <recommendedName>
        <fullName evidence="4">Transcriptional regulator</fullName>
    </recommendedName>
</protein>
<reference evidence="3" key="1">
    <citation type="journal article" date="2019" name="Int. J. Syst. Evol. Microbiol.">
        <title>The Global Catalogue of Microorganisms (GCM) 10K type strain sequencing project: providing services to taxonomists for standard genome sequencing and annotation.</title>
        <authorList>
            <consortium name="The Broad Institute Genomics Platform"/>
            <consortium name="The Broad Institute Genome Sequencing Center for Infectious Disease"/>
            <person name="Wu L."/>
            <person name="Ma J."/>
        </authorList>
    </citation>
    <scope>NUCLEOTIDE SEQUENCE [LARGE SCALE GENOMIC DNA]</scope>
    <source>
        <strain evidence="3">CCUG 61889</strain>
    </source>
</reference>
<feature type="region of interest" description="Disordered" evidence="1">
    <location>
        <begin position="17"/>
        <end position="58"/>
    </location>
</feature>
<evidence type="ECO:0000256" key="1">
    <source>
        <dbReference type="SAM" id="MobiDB-lite"/>
    </source>
</evidence>
<gene>
    <name evidence="2" type="ORF">ACFOU2_13660</name>
</gene>
<dbReference type="RefSeq" id="WP_377915985.1">
    <property type="nucleotide sequence ID" value="NZ_JBHRZT010000052.1"/>
</dbReference>
<accession>A0ABV8B539</accession>
<sequence length="58" mass="6645">MKKDNIHQYESAIERARKRKANEEALEISSTGYGYESHVSHPLEMGEKNGGRENENPQ</sequence>
<keyword evidence="3" id="KW-1185">Reference proteome</keyword>
<proteinExistence type="predicted"/>
<comment type="caution">
    <text evidence="2">The sequence shown here is derived from an EMBL/GenBank/DDBJ whole genome shotgun (WGS) entry which is preliminary data.</text>
</comment>
<feature type="compositionally biased region" description="Basic and acidic residues" evidence="1">
    <location>
        <begin position="38"/>
        <end position="58"/>
    </location>
</feature>
<dbReference type="Proteomes" id="UP001595752">
    <property type="component" value="Unassembled WGS sequence"/>
</dbReference>
<evidence type="ECO:0008006" key="4">
    <source>
        <dbReference type="Google" id="ProtNLM"/>
    </source>
</evidence>
<evidence type="ECO:0000313" key="3">
    <source>
        <dbReference type="Proteomes" id="UP001595752"/>
    </source>
</evidence>
<dbReference type="EMBL" id="JBHRZT010000052">
    <property type="protein sequence ID" value="MFC3884494.1"/>
    <property type="molecule type" value="Genomic_DNA"/>
</dbReference>
<name>A0ABV8B539_9BACI</name>